<dbReference type="VEuPathDB" id="FungiDB:PTTG_29513"/>
<dbReference type="Pfam" id="PF00385">
    <property type="entry name" value="Chromo"/>
    <property type="match status" value="1"/>
</dbReference>
<proteinExistence type="predicted"/>
<dbReference type="InterPro" id="IPR051219">
    <property type="entry name" value="Heterochromatin_chromo-domain"/>
</dbReference>
<dbReference type="AlphaFoldDB" id="A0A180G3M2"/>
<protein>
    <submittedName>
        <fullName evidence="5">Chromo domain-containing protein</fullName>
    </submittedName>
</protein>
<feature type="domain" description="Chromo" evidence="3">
    <location>
        <begin position="154"/>
        <end position="213"/>
    </location>
</feature>
<keyword evidence="6" id="KW-1185">Reference proteome</keyword>
<dbReference type="SUPFAM" id="SSF54160">
    <property type="entry name" value="Chromo domain-like"/>
    <property type="match status" value="1"/>
</dbReference>
<evidence type="ECO:0000313" key="5">
    <source>
        <dbReference type="EnsemblFungi" id="PTTG_29513-t43_1-p1"/>
    </source>
</evidence>
<evidence type="ECO:0000256" key="2">
    <source>
        <dbReference type="ARBA" id="ARBA00023242"/>
    </source>
</evidence>
<dbReference type="PANTHER" id="PTHR22812">
    <property type="entry name" value="CHROMOBOX PROTEIN"/>
    <property type="match status" value="1"/>
</dbReference>
<reference evidence="5 6" key="3">
    <citation type="journal article" date="2017" name="G3 (Bethesda)">
        <title>Comparative analysis highlights variable genome content of wheat rusts and divergence of the mating loci.</title>
        <authorList>
            <person name="Cuomo C.A."/>
            <person name="Bakkeren G."/>
            <person name="Khalil H.B."/>
            <person name="Panwar V."/>
            <person name="Joly D."/>
            <person name="Linning R."/>
            <person name="Sakthikumar S."/>
            <person name="Song X."/>
            <person name="Adiconis X."/>
            <person name="Fan L."/>
            <person name="Goldberg J.M."/>
            <person name="Levin J.Z."/>
            <person name="Young S."/>
            <person name="Zeng Q."/>
            <person name="Anikster Y."/>
            <person name="Bruce M."/>
            <person name="Wang M."/>
            <person name="Yin C."/>
            <person name="McCallum B."/>
            <person name="Szabo L.J."/>
            <person name="Hulbert S."/>
            <person name="Chen X."/>
            <person name="Fellers J.P."/>
        </authorList>
    </citation>
    <scope>NUCLEOTIDE SEQUENCE</scope>
    <source>
        <strain evidence="6">Isolate 1-1 / race 1 (BBBD)</strain>
        <strain evidence="5">isolate 1-1 / race 1 (BBBD)</strain>
    </source>
</reference>
<evidence type="ECO:0000256" key="1">
    <source>
        <dbReference type="ARBA" id="ARBA00004123"/>
    </source>
</evidence>
<reference evidence="4" key="1">
    <citation type="submission" date="2009-11" db="EMBL/GenBank/DDBJ databases">
        <authorList>
            <consortium name="The Broad Institute Genome Sequencing Platform"/>
            <person name="Ward D."/>
            <person name="Feldgarden M."/>
            <person name="Earl A."/>
            <person name="Young S.K."/>
            <person name="Zeng Q."/>
            <person name="Koehrsen M."/>
            <person name="Alvarado L."/>
            <person name="Berlin A."/>
            <person name="Bochicchio J."/>
            <person name="Borenstein D."/>
            <person name="Chapman S.B."/>
            <person name="Chen Z."/>
            <person name="Engels R."/>
            <person name="Freedman E."/>
            <person name="Gellesch M."/>
            <person name="Goldberg J."/>
            <person name="Griggs A."/>
            <person name="Gujja S."/>
            <person name="Heilman E."/>
            <person name="Heiman D."/>
            <person name="Hepburn T."/>
            <person name="Howarth C."/>
            <person name="Jen D."/>
            <person name="Larson L."/>
            <person name="Lewis B."/>
            <person name="Mehta T."/>
            <person name="Park D."/>
            <person name="Pearson M."/>
            <person name="Roberts A."/>
            <person name="Saif S."/>
            <person name="Shea T."/>
            <person name="Shenoy N."/>
            <person name="Sisk P."/>
            <person name="Stolte C."/>
            <person name="Sykes S."/>
            <person name="Thomson T."/>
            <person name="Walk T."/>
            <person name="White J."/>
            <person name="Yandava C."/>
            <person name="Izard J."/>
            <person name="Baranova O.V."/>
            <person name="Blanton J.M."/>
            <person name="Tanner A.C."/>
            <person name="Dewhirst F.E."/>
            <person name="Haas B."/>
            <person name="Nusbaum C."/>
            <person name="Birren B."/>
        </authorList>
    </citation>
    <scope>NUCLEOTIDE SEQUENCE [LARGE SCALE GENOMIC DNA]</scope>
    <source>
        <strain evidence="4">1-1 BBBD Race 1</strain>
    </source>
</reference>
<dbReference type="InterPro" id="IPR023780">
    <property type="entry name" value="Chromo_domain"/>
</dbReference>
<evidence type="ECO:0000313" key="4">
    <source>
        <dbReference type="EMBL" id="OAV87251.1"/>
    </source>
</evidence>
<organism evidence="4">
    <name type="scientific">Puccinia triticina (isolate 1-1 / race 1 (BBBD))</name>
    <name type="common">Brown leaf rust fungus</name>
    <dbReference type="NCBI Taxonomy" id="630390"/>
    <lineage>
        <taxon>Eukaryota</taxon>
        <taxon>Fungi</taxon>
        <taxon>Dikarya</taxon>
        <taxon>Basidiomycota</taxon>
        <taxon>Pucciniomycotina</taxon>
        <taxon>Pucciniomycetes</taxon>
        <taxon>Pucciniales</taxon>
        <taxon>Pucciniaceae</taxon>
        <taxon>Puccinia</taxon>
    </lineage>
</organism>
<reference evidence="5" key="4">
    <citation type="submission" date="2025-05" db="UniProtKB">
        <authorList>
            <consortium name="EnsemblFungi"/>
        </authorList>
    </citation>
    <scope>IDENTIFICATION</scope>
    <source>
        <strain evidence="5">isolate 1-1 / race 1 (BBBD)</strain>
    </source>
</reference>
<dbReference type="Pfam" id="PF24626">
    <property type="entry name" value="SH3_Tf2-1"/>
    <property type="match status" value="1"/>
</dbReference>
<sequence>MSPLKANYVFKPAFGGVPSSNQCLLLVEARIQQIARVQEELSAGLELAQSSMKSQFDRGVRNTPNWDVSNMVWLDSKNIATTRPCLKLGHRWLGPFPILAKILNSVYKLTLPLSMKGLHPVFHVSVLKKHMTDTIAGRIAAHPGPVEVEGEIEWEVGEILDCRRRQRKMEYLVASKGYGAEENSWEPADNLKHCQELKDKFDKKFPDAALRPKQRRRFW</sequence>
<dbReference type="InterPro" id="IPR016197">
    <property type="entry name" value="Chromo-like_dom_sf"/>
</dbReference>
<evidence type="ECO:0000259" key="3">
    <source>
        <dbReference type="PROSITE" id="PS50013"/>
    </source>
</evidence>
<dbReference type="Proteomes" id="UP000005240">
    <property type="component" value="Unassembled WGS sequence"/>
</dbReference>
<name>A0A180G3M2_PUCT1</name>
<dbReference type="GO" id="GO:0006338">
    <property type="term" value="P:chromatin remodeling"/>
    <property type="evidence" value="ECO:0007669"/>
    <property type="project" value="UniProtKB-ARBA"/>
</dbReference>
<dbReference type="PROSITE" id="PS50013">
    <property type="entry name" value="CHROMO_2"/>
    <property type="match status" value="1"/>
</dbReference>
<dbReference type="STRING" id="630390.A0A180G3M2"/>
<dbReference type="SMART" id="SM00298">
    <property type="entry name" value="CHROMO"/>
    <property type="match status" value="1"/>
</dbReference>
<evidence type="ECO:0000313" key="6">
    <source>
        <dbReference type="Proteomes" id="UP000005240"/>
    </source>
</evidence>
<dbReference type="Gene3D" id="2.40.50.40">
    <property type="match status" value="1"/>
</dbReference>
<dbReference type="InterPro" id="IPR056924">
    <property type="entry name" value="SH3_Tf2-1"/>
</dbReference>
<dbReference type="CDD" id="cd00024">
    <property type="entry name" value="CD_CSD"/>
    <property type="match status" value="1"/>
</dbReference>
<dbReference type="EMBL" id="ADAS02000511">
    <property type="protein sequence ID" value="OAV87251.1"/>
    <property type="molecule type" value="Genomic_DNA"/>
</dbReference>
<gene>
    <name evidence="4" type="ORF">PTTG_29513</name>
</gene>
<keyword evidence="2" id="KW-0539">Nucleus</keyword>
<comment type="subcellular location">
    <subcellularLocation>
        <location evidence="1">Nucleus</location>
    </subcellularLocation>
</comment>
<accession>A0A180G3M2</accession>
<dbReference type="GO" id="GO:0005634">
    <property type="term" value="C:nucleus"/>
    <property type="evidence" value="ECO:0007669"/>
    <property type="project" value="UniProtKB-SubCell"/>
</dbReference>
<reference evidence="4" key="2">
    <citation type="submission" date="2016-05" db="EMBL/GenBank/DDBJ databases">
        <title>Comparative analysis highlights variable genome content of wheat rusts and divergence of the mating loci.</title>
        <authorList>
            <person name="Cuomo C.A."/>
            <person name="Bakkeren G."/>
            <person name="Szabo L."/>
            <person name="Khalil H."/>
            <person name="Joly D."/>
            <person name="Goldberg J."/>
            <person name="Young S."/>
            <person name="Zeng Q."/>
            <person name="Fellers J."/>
        </authorList>
    </citation>
    <scope>NUCLEOTIDE SEQUENCE [LARGE SCALE GENOMIC DNA]</scope>
    <source>
        <strain evidence="4">1-1 BBBD Race 1</strain>
    </source>
</reference>
<dbReference type="OrthoDB" id="2505288at2759"/>
<dbReference type="InterPro" id="IPR000953">
    <property type="entry name" value="Chromo/chromo_shadow_dom"/>
</dbReference>
<dbReference type="EnsemblFungi" id="PTTG_29513-t43_1">
    <property type="protein sequence ID" value="PTTG_29513-t43_1-p1"/>
    <property type="gene ID" value="PTTG_29513"/>
</dbReference>